<keyword evidence="4" id="KW-1185">Reference proteome</keyword>
<dbReference type="EnsemblPlants" id="OB11G27110.1">
    <property type="protein sequence ID" value="OB11G27110.1"/>
    <property type="gene ID" value="OB11G27110"/>
</dbReference>
<name>J3NA75_ORYBR</name>
<feature type="signal peptide" evidence="2">
    <location>
        <begin position="1"/>
        <end position="27"/>
    </location>
</feature>
<organism evidence="3">
    <name type="scientific">Oryza brachyantha</name>
    <name type="common">malo sina</name>
    <dbReference type="NCBI Taxonomy" id="4533"/>
    <lineage>
        <taxon>Eukaryota</taxon>
        <taxon>Viridiplantae</taxon>
        <taxon>Streptophyta</taxon>
        <taxon>Embryophyta</taxon>
        <taxon>Tracheophyta</taxon>
        <taxon>Spermatophyta</taxon>
        <taxon>Magnoliopsida</taxon>
        <taxon>Liliopsida</taxon>
        <taxon>Poales</taxon>
        <taxon>Poaceae</taxon>
        <taxon>BOP clade</taxon>
        <taxon>Oryzoideae</taxon>
        <taxon>Oryzeae</taxon>
        <taxon>Oryzinae</taxon>
        <taxon>Oryza</taxon>
    </lineage>
</organism>
<evidence type="ECO:0000256" key="1">
    <source>
        <dbReference type="SAM" id="MobiDB-lite"/>
    </source>
</evidence>
<keyword evidence="2" id="KW-0732">Signal</keyword>
<protein>
    <recommendedName>
        <fullName evidence="5">Bowman-Birk serine protease inhibitors family domain-containing protein</fullName>
    </recommendedName>
</protein>
<feature type="region of interest" description="Disordered" evidence="1">
    <location>
        <begin position="67"/>
        <end position="87"/>
    </location>
</feature>
<feature type="compositionally biased region" description="Polar residues" evidence="1">
    <location>
        <begin position="74"/>
        <end position="87"/>
    </location>
</feature>
<evidence type="ECO:0000313" key="4">
    <source>
        <dbReference type="Proteomes" id="UP000006038"/>
    </source>
</evidence>
<evidence type="ECO:0000256" key="2">
    <source>
        <dbReference type="SAM" id="SignalP"/>
    </source>
</evidence>
<reference evidence="3" key="2">
    <citation type="submission" date="2013-04" db="UniProtKB">
        <authorList>
            <consortium name="EnsemblPlants"/>
        </authorList>
    </citation>
    <scope>IDENTIFICATION</scope>
</reference>
<reference evidence="3" key="1">
    <citation type="journal article" date="2013" name="Nat. Commun.">
        <title>Whole-genome sequencing of Oryza brachyantha reveals mechanisms underlying Oryza genome evolution.</title>
        <authorList>
            <person name="Chen J."/>
            <person name="Huang Q."/>
            <person name="Gao D."/>
            <person name="Wang J."/>
            <person name="Lang Y."/>
            <person name="Liu T."/>
            <person name="Li B."/>
            <person name="Bai Z."/>
            <person name="Luis Goicoechea J."/>
            <person name="Liang C."/>
            <person name="Chen C."/>
            <person name="Zhang W."/>
            <person name="Sun S."/>
            <person name="Liao Y."/>
            <person name="Zhang X."/>
            <person name="Yang L."/>
            <person name="Song C."/>
            <person name="Wang M."/>
            <person name="Shi J."/>
            <person name="Liu G."/>
            <person name="Liu J."/>
            <person name="Zhou H."/>
            <person name="Zhou W."/>
            <person name="Yu Q."/>
            <person name="An N."/>
            <person name="Chen Y."/>
            <person name="Cai Q."/>
            <person name="Wang B."/>
            <person name="Liu B."/>
            <person name="Min J."/>
            <person name="Huang Y."/>
            <person name="Wu H."/>
            <person name="Li Z."/>
            <person name="Zhang Y."/>
            <person name="Yin Y."/>
            <person name="Song W."/>
            <person name="Jiang J."/>
            <person name="Jackson S.A."/>
            <person name="Wing R.A."/>
            <person name="Wang J."/>
            <person name="Chen M."/>
        </authorList>
    </citation>
    <scope>NUCLEOTIDE SEQUENCE [LARGE SCALE GENOMIC DNA]</scope>
    <source>
        <strain evidence="3">cv. IRGC 101232</strain>
    </source>
</reference>
<sequence length="87" mass="9260">MAAAGRRTSYSIAVLLLLLIMMSTISSCSCAGEETSDRETVKSHHQCKLCKGVRHCSSEKPCCCVNGPAPSPSGDVTNESDNQLEIN</sequence>
<evidence type="ECO:0000313" key="3">
    <source>
        <dbReference type="EnsemblPlants" id="OB11G27110.1"/>
    </source>
</evidence>
<proteinExistence type="predicted"/>
<dbReference type="AlphaFoldDB" id="J3NA75"/>
<dbReference type="PROSITE" id="PS51257">
    <property type="entry name" value="PROKAR_LIPOPROTEIN"/>
    <property type="match status" value="1"/>
</dbReference>
<dbReference type="HOGENOM" id="CLU_2486977_0_0_1"/>
<dbReference type="Proteomes" id="UP000006038">
    <property type="component" value="Chromosome 11"/>
</dbReference>
<accession>J3NA75</accession>
<dbReference type="Gramene" id="OB11G27110.1">
    <property type="protein sequence ID" value="OB11G27110.1"/>
    <property type="gene ID" value="OB11G27110"/>
</dbReference>
<evidence type="ECO:0008006" key="5">
    <source>
        <dbReference type="Google" id="ProtNLM"/>
    </source>
</evidence>
<feature type="chain" id="PRO_5003775770" description="Bowman-Birk serine protease inhibitors family domain-containing protein" evidence="2">
    <location>
        <begin position="28"/>
        <end position="87"/>
    </location>
</feature>